<dbReference type="STRING" id="1548207.AXK11_07210"/>
<keyword evidence="3" id="KW-0472">Membrane</keyword>
<dbReference type="RefSeq" id="WP_068630703.1">
    <property type="nucleotide sequence ID" value="NZ_LSZQ01000052.1"/>
</dbReference>
<keyword evidence="3" id="KW-0812">Transmembrane</keyword>
<evidence type="ECO:0000256" key="3">
    <source>
        <dbReference type="SAM" id="Phobius"/>
    </source>
</evidence>
<reference evidence="5" key="1">
    <citation type="submission" date="2016-02" db="EMBL/GenBank/DDBJ databases">
        <authorList>
            <person name="Sanders J.G."/>
            <person name="Lin J.Y."/>
            <person name="Wertz J.T."/>
            <person name="Russell J.A."/>
            <person name="Moreau C.S."/>
            <person name="Powell S."/>
        </authorList>
    </citation>
    <scope>NUCLEOTIDE SEQUENCE [LARGE SCALE GENOMIC DNA]</scope>
    <source>
        <strain evidence="5">CAG34</strain>
    </source>
</reference>
<organism evidence="4 5">
    <name type="scientific">Cephaloticoccus primus</name>
    <dbReference type="NCBI Taxonomy" id="1548207"/>
    <lineage>
        <taxon>Bacteria</taxon>
        <taxon>Pseudomonadati</taxon>
        <taxon>Verrucomicrobiota</taxon>
        <taxon>Opitutia</taxon>
        <taxon>Opitutales</taxon>
        <taxon>Opitutaceae</taxon>
        <taxon>Cephaloticoccus</taxon>
    </lineage>
</organism>
<keyword evidence="3" id="KW-1133">Transmembrane helix</keyword>
<sequence>MPRAVAVTLEDEEELLNAEARAASARARDEARPGHAAPSEVAKPAPAVAASRTLEERLAAVEATTGLAELKSSLIKWVLFSAAGVLVGILSLVFTLNNATNVRIDQTNVKIDSAVAELRTEMNVRFDQTNARIDQLQSETNARFDQMNARIDQTNARLDQINQRLDRLFELVASQGAARSVRD</sequence>
<dbReference type="AlphaFoldDB" id="A0A139SKW2"/>
<evidence type="ECO:0000256" key="2">
    <source>
        <dbReference type="SAM" id="MobiDB-lite"/>
    </source>
</evidence>
<keyword evidence="1" id="KW-0175">Coiled coil</keyword>
<evidence type="ECO:0000256" key="1">
    <source>
        <dbReference type="SAM" id="Coils"/>
    </source>
</evidence>
<evidence type="ECO:0000313" key="4">
    <source>
        <dbReference type="EMBL" id="KXU35134.1"/>
    </source>
</evidence>
<dbReference type="OrthoDB" id="5078127at2"/>
<accession>A0A139SKW2</accession>
<keyword evidence="5" id="KW-1185">Reference proteome</keyword>
<evidence type="ECO:0000313" key="5">
    <source>
        <dbReference type="Proteomes" id="UP000070058"/>
    </source>
</evidence>
<dbReference type="Gene3D" id="3.90.20.10">
    <property type="match status" value="1"/>
</dbReference>
<protein>
    <submittedName>
        <fullName evidence="4">Uncharacterized protein</fullName>
    </submittedName>
</protein>
<name>A0A139SKW2_9BACT</name>
<dbReference type="Proteomes" id="UP000070058">
    <property type="component" value="Unassembled WGS sequence"/>
</dbReference>
<feature type="coiled-coil region" evidence="1">
    <location>
        <begin position="119"/>
        <end position="171"/>
    </location>
</feature>
<feature type="region of interest" description="Disordered" evidence="2">
    <location>
        <begin position="21"/>
        <end position="48"/>
    </location>
</feature>
<comment type="caution">
    <text evidence="4">The sequence shown here is derived from an EMBL/GenBank/DDBJ whole genome shotgun (WGS) entry which is preliminary data.</text>
</comment>
<proteinExistence type="predicted"/>
<dbReference type="EMBL" id="LSZQ01000052">
    <property type="protein sequence ID" value="KXU35134.1"/>
    <property type="molecule type" value="Genomic_DNA"/>
</dbReference>
<gene>
    <name evidence="4" type="ORF">AXK11_07210</name>
</gene>
<feature type="transmembrane region" description="Helical" evidence="3">
    <location>
        <begin position="77"/>
        <end position="96"/>
    </location>
</feature>